<accession>A0ABW3DLS1</accession>
<evidence type="ECO:0000313" key="2">
    <source>
        <dbReference type="Proteomes" id="UP001597024"/>
    </source>
</evidence>
<name>A0ABW3DLS1_9ACTN</name>
<dbReference type="EMBL" id="JBHTHX010000123">
    <property type="protein sequence ID" value="MFD0884159.1"/>
    <property type="molecule type" value="Genomic_DNA"/>
</dbReference>
<sequence length="51" mass="5230">MLTSPRADVGPLKRLRVPYAPRLDRAVLVTASGAWSPFGVPVASAVAASPG</sequence>
<reference evidence="2" key="1">
    <citation type="journal article" date="2019" name="Int. J. Syst. Evol. Microbiol.">
        <title>The Global Catalogue of Microorganisms (GCM) 10K type strain sequencing project: providing services to taxonomists for standard genome sequencing and annotation.</title>
        <authorList>
            <consortium name="The Broad Institute Genomics Platform"/>
            <consortium name="The Broad Institute Genome Sequencing Center for Infectious Disease"/>
            <person name="Wu L."/>
            <person name="Ma J."/>
        </authorList>
    </citation>
    <scope>NUCLEOTIDE SEQUENCE [LARGE SCALE GENOMIC DNA]</scope>
    <source>
        <strain evidence="2">CCUG 62974</strain>
    </source>
</reference>
<comment type="caution">
    <text evidence="1">The sequence shown here is derived from an EMBL/GenBank/DDBJ whole genome shotgun (WGS) entry which is preliminary data.</text>
</comment>
<organism evidence="1 2">
    <name type="scientific">Streptosporangium algeriense</name>
    <dbReference type="NCBI Taxonomy" id="1682748"/>
    <lineage>
        <taxon>Bacteria</taxon>
        <taxon>Bacillati</taxon>
        <taxon>Actinomycetota</taxon>
        <taxon>Actinomycetes</taxon>
        <taxon>Streptosporangiales</taxon>
        <taxon>Streptosporangiaceae</taxon>
        <taxon>Streptosporangium</taxon>
    </lineage>
</organism>
<keyword evidence="2" id="KW-1185">Reference proteome</keyword>
<protein>
    <submittedName>
        <fullName evidence="1">Uncharacterized protein</fullName>
    </submittedName>
</protein>
<dbReference type="Proteomes" id="UP001597024">
    <property type="component" value="Unassembled WGS sequence"/>
</dbReference>
<gene>
    <name evidence="1" type="ORF">ACFQ08_06300</name>
</gene>
<evidence type="ECO:0000313" key="1">
    <source>
        <dbReference type="EMBL" id="MFD0884159.1"/>
    </source>
</evidence>
<proteinExistence type="predicted"/>